<protein>
    <submittedName>
        <fullName evidence="2">Uncharacterized protein</fullName>
    </submittedName>
</protein>
<dbReference type="RefSeq" id="WP_197085654.1">
    <property type="nucleotide sequence ID" value="NZ_CAJGUP010000221.1"/>
</dbReference>
<evidence type="ECO:0000313" key="3">
    <source>
        <dbReference type="Proteomes" id="UP000053096"/>
    </source>
</evidence>
<evidence type="ECO:0000313" key="2">
    <source>
        <dbReference type="EMBL" id="CUJ15379.1"/>
    </source>
</evidence>
<gene>
    <name evidence="2" type="ORF">ERS370011_04031</name>
</gene>
<accession>A0A0M7HZ73</accession>
<organism evidence="2 3">
    <name type="scientific">Bordetella pseudohinzii</name>
    <dbReference type="NCBI Taxonomy" id="1331258"/>
    <lineage>
        <taxon>Bacteria</taxon>
        <taxon>Pseudomonadati</taxon>
        <taxon>Pseudomonadota</taxon>
        <taxon>Betaproteobacteria</taxon>
        <taxon>Burkholderiales</taxon>
        <taxon>Alcaligenaceae</taxon>
        <taxon>Bordetella</taxon>
    </lineage>
</organism>
<dbReference type="EMBL" id="CYTV01000018">
    <property type="protein sequence ID" value="CUJ15379.1"/>
    <property type="molecule type" value="Genomic_DNA"/>
</dbReference>
<dbReference type="AlphaFoldDB" id="A0A0M7HZ73"/>
<feature type="region of interest" description="Disordered" evidence="1">
    <location>
        <begin position="187"/>
        <end position="207"/>
    </location>
</feature>
<sequence>MRIDVQWDIAAVETELDALETRLRDAGRLDPARALAAALPAPLRVWRQEADGEFFVYIEDADQGRLAGCIVFNRLIEVNRRIDGVLRSPHARLRAAYQRRGLAASLYQRELQAGYCLMSGARQSPGAHALWQALAARHESGYVRVADKRLYGLPRRPDPGTLDDLHTRRILCGRGWTLDTLLRLAPRRGQAGRHRPHAAAPRDGIRP</sequence>
<proteinExistence type="predicted"/>
<evidence type="ECO:0000256" key="1">
    <source>
        <dbReference type="SAM" id="MobiDB-lite"/>
    </source>
</evidence>
<reference evidence="2 3" key="1">
    <citation type="submission" date="2015-09" db="EMBL/GenBank/DDBJ databases">
        <authorList>
            <person name="Jackson K.R."/>
            <person name="Lunt B.L."/>
            <person name="Fisher J.N.B."/>
            <person name="Gardner A.V."/>
            <person name="Bailey M.E."/>
            <person name="Deus L.M."/>
            <person name="Earl A.S."/>
            <person name="Gibby P.D."/>
            <person name="Hartmann K.A."/>
            <person name="Liu J.E."/>
            <person name="Manci A.M."/>
            <person name="Nielsen D.A."/>
            <person name="Solomon M.B."/>
            <person name="Breakwell D.P."/>
            <person name="Burnett S.H."/>
            <person name="Grose J.H."/>
        </authorList>
    </citation>
    <scope>NUCLEOTIDE SEQUENCE [LARGE SCALE GENOMIC DNA]</scope>
    <source>
        <strain evidence="2 3">2789STDY5608636</strain>
    </source>
</reference>
<name>A0A0M7HZ73_9BORD</name>
<feature type="compositionally biased region" description="Low complexity" evidence="1">
    <location>
        <begin position="198"/>
        <end position="207"/>
    </location>
</feature>
<dbReference type="Proteomes" id="UP000053096">
    <property type="component" value="Unassembled WGS sequence"/>
</dbReference>